<keyword evidence="2" id="KW-1185">Reference proteome</keyword>
<sequence length="101" mass="11542">MDADLLRSIPESSSSPGLCNSSYLRLIIFWLMDGRGWTTPWTPRSPEITPLDLFLLGEGRGYIKKAVFTTPVHNNEALKDRITEVMSSVLQSKWWTTRNEN</sequence>
<protein>
    <submittedName>
        <fullName evidence="1">Uncharacterized protein</fullName>
    </submittedName>
</protein>
<dbReference type="GO" id="GO:0003676">
    <property type="term" value="F:nucleic acid binding"/>
    <property type="evidence" value="ECO:0007669"/>
    <property type="project" value="InterPro"/>
</dbReference>
<dbReference type="InterPro" id="IPR036397">
    <property type="entry name" value="RNaseH_sf"/>
</dbReference>
<name>A0A4Y2CVM7_ARAVE</name>
<organism evidence="1 2">
    <name type="scientific">Araneus ventricosus</name>
    <name type="common">Orbweaver spider</name>
    <name type="synonym">Epeira ventricosa</name>
    <dbReference type="NCBI Taxonomy" id="182803"/>
    <lineage>
        <taxon>Eukaryota</taxon>
        <taxon>Metazoa</taxon>
        <taxon>Ecdysozoa</taxon>
        <taxon>Arthropoda</taxon>
        <taxon>Chelicerata</taxon>
        <taxon>Arachnida</taxon>
        <taxon>Araneae</taxon>
        <taxon>Araneomorphae</taxon>
        <taxon>Entelegynae</taxon>
        <taxon>Araneoidea</taxon>
        <taxon>Araneidae</taxon>
        <taxon>Araneus</taxon>
    </lineage>
</organism>
<evidence type="ECO:0000313" key="1">
    <source>
        <dbReference type="EMBL" id="GBM08541.1"/>
    </source>
</evidence>
<proteinExistence type="predicted"/>
<gene>
    <name evidence="1" type="ORF">AVEN_69762_1</name>
</gene>
<evidence type="ECO:0000313" key="2">
    <source>
        <dbReference type="Proteomes" id="UP000499080"/>
    </source>
</evidence>
<accession>A0A4Y2CVM7</accession>
<dbReference type="AlphaFoldDB" id="A0A4Y2CVM7"/>
<dbReference type="Gene3D" id="3.30.420.10">
    <property type="entry name" value="Ribonuclease H-like superfamily/Ribonuclease H"/>
    <property type="match status" value="1"/>
</dbReference>
<dbReference type="Proteomes" id="UP000499080">
    <property type="component" value="Unassembled WGS sequence"/>
</dbReference>
<dbReference type="EMBL" id="BGPR01000258">
    <property type="protein sequence ID" value="GBM08541.1"/>
    <property type="molecule type" value="Genomic_DNA"/>
</dbReference>
<comment type="caution">
    <text evidence="1">The sequence shown here is derived from an EMBL/GenBank/DDBJ whole genome shotgun (WGS) entry which is preliminary data.</text>
</comment>
<reference evidence="1 2" key="1">
    <citation type="journal article" date="2019" name="Sci. Rep.">
        <title>Orb-weaving spider Araneus ventricosus genome elucidates the spidroin gene catalogue.</title>
        <authorList>
            <person name="Kono N."/>
            <person name="Nakamura H."/>
            <person name="Ohtoshi R."/>
            <person name="Moran D.A.P."/>
            <person name="Shinohara A."/>
            <person name="Yoshida Y."/>
            <person name="Fujiwara M."/>
            <person name="Mori M."/>
            <person name="Tomita M."/>
            <person name="Arakawa K."/>
        </authorList>
    </citation>
    <scope>NUCLEOTIDE SEQUENCE [LARGE SCALE GENOMIC DNA]</scope>
</reference>